<comment type="caution">
    <text evidence="1">The sequence shown here is derived from an EMBL/GenBank/DDBJ whole genome shotgun (WGS) entry which is preliminary data.</text>
</comment>
<accession>A0A9D1DGE2</accession>
<gene>
    <name evidence="1" type="ORF">IAA53_02485</name>
</gene>
<dbReference type="InterPro" id="IPR036388">
    <property type="entry name" value="WH-like_DNA-bd_sf"/>
</dbReference>
<reference evidence="1" key="1">
    <citation type="submission" date="2020-10" db="EMBL/GenBank/DDBJ databases">
        <authorList>
            <person name="Gilroy R."/>
        </authorList>
    </citation>
    <scope>NUCLEOTIDE SEQUENCE</scope>
    <source>
        <strain evidence="1">ChiBcec15-4380</strain>
    </source>
</reference>
<reference evidence="1" key="2">
    <citation type="journal article" date="2021" name="PeerJ">
        <title>Extensive microbial diversity within the chicken gut microbiome revealed by metagenomics and culture.</title>
        <authorList>
            <person name="Gilroy R."/>
            <person name="Ravi A."/>
            <person name="Getino M."/>
            <person name="Pursley I."/>
            <person name="Horton D.L."/>
            <person name="Alikhan N.F."/>
            <person name="Baker D."/>
            <person name="Gharbi K."/>
            <person name="Hall N."/>
            <person name="Watson M."/>
            <person name="Adriaenssens E.M."/>
            <person name="Foster-Nyarko E."/>
            <person name="Jarju S."/>
            <person name="Secka A."/>
            <person name="Antonio M."/>
            <person name="Oren A."/>
            <person name="Chaudhuri R.R."/>
            <person name="La Ragione R."/>
            <person name="Hildebrand F."/>
            <person name="Pallen M.J."/>
        </authorList>
    </citation>
    <scope>NUCLEOTIDE SEQUENCE</scope>
    <source>
        <strain evidence="1">ChiBcec15-4380</strain>
    </source>
</reference>
<dbReference type="SUPFAM" id="SSF88659">
    <property type="entry name" value="Sigma3 and sigma4 domains of RNA polymerase sigma factors"/>
    <property type="match status" value="1"/>
</dbReference>
<name>A0A9D1DGE2_9FIRM</name>
<protein>
    <submittedName>
        <fullName evidence="1">Sigma-70 family RNA polymerase sigma factor</fullName>
    </submittedName>
</protein>
<organism evidence="1 2">
    <name type="scientific">Candidatus Avoscillospira avicola</name>
    <dbReference type="NCBI Taxonomy" id="2840706"/>
    <lineage>
        <taxon>Bacteria</taxon>
        <taxon>Bacillati</taxon>
        <taxon>Bacillota</taxon>
        <taxon>Clostridia</taxon>
        <taxon>Eubacteriales</taxon>
        <taxon>Oscillospiraceae</taxon>
        <taxon>Oscillospiraceae incertae sedis</taxon>
        <taxon>Candidatus Avoscillospira</taxon>
    </lineage>
</organism>
<dbReference type="AlphaFoldDB" id="A0A9D1DGE2"/>
<dbReference type="Proteomes" id="UP000824239">
    <property type="component" value="Unassembled WGS sequence"/>
</dbReference>
<evidence type="ECO:0000313" key="2">
    <source>
        <dbReference type="Proteomes" id="UP000824239"/>
    </source>
</evidence>
<dbReference type="EMBL" id="DVHE01000017">
    <property type="protein sequence ID" value="HIR50148.1"/>
    <property type="molecule type" value="Genomic_DNA"/>
</dbReference>
<evidence type="ECO:0000313" key="1">
    <source>
        <dbReference type="EMBL" id="HIR50148.1"/>
    </source>
</evidence>
<proteinExistence type="predicted"/>
<dbReference type="Gene3D" id="1.10.10.10">
    <property type="entry name" value="Winged helix-like DNA-binding domain superfamily/Winged helix DNA-binding domain"/>
    <property type="match status" value="1"/>
</dbReference>
<sequence>MEQQKNGGGMSVARVQALLASLAEARSETVRLEGRIQRLRDKSTAVTPRYGARHGGGGGAGRGVTELWDLLQDETARLTRQVGRLIALQRQVEAWIDLLPKDQWRMVLRWRYLEGMGYPQVAETLEKTTGRACSETTVYRLHREALRAAAALWPLG</sequence>
<dbReference type="InterPro" id="IPR013324">
    <property type="entry name" value="RNA_pol_sigma_r3/r4-like"/>
</dbReference>